<gene>
    <name evidence="1" type="ORF">DLAC_06246</name>
</gene>
<dbReference type="OMA" id="EISNDEW"/>
<name>A0A151ZI41_TIELA</name>
<reference evidence="1 2" key="1">
    <citation type="submission" date="2015-12" db="EMBL/GenBank/DDBJ databases">
        <title>Dictyostelia acquired genes for synthesis and detection of signals that induce cell-type specialization by lateral gene transfer from prokaryotes.</title>
        <authorList>
            <person name="Gloeckner G."/>
            <person name="Schaap P."/>
        </authorList>
    </citation>
    <scope>NUCLEOTIDE SEQUENCE [LARGE SCALE GENOMIC DNA]</scope>
    <source>
        <strain evidence="1 2">TK</strain>
    </source>
</reference>
<dbReference type="OrthoDB" id="20252at2759"/>
<proteinExistence type="predicted"/>
<evidence type="ECO:0008006" key="3">
    <source>
        <dbReference type="Google" id="ProtNLM"/>
    </source>
</evidence>
<accession>A0A151ZI41</accession>
<dbReference type="EMBL" id="LODT01000028">
    <property type="protein sequence ID" value="KYQ93540.1"/>
    <property type="molecule type" value="Genomic_DNA"/>
</dbReference>
<sequence length="237" mass="27542">MLRYGLRLFRAAEHSATKVEKAQIKSSSSINSPEHIKPFLAGLESLPEVKVTQGNSSEQIDQAYDDLMKHPLLSRDPEIMKVYNEASNADKLFNNFNPLPEVSAEASPLDWNFYKKILPSETIDHFKSVYEKTIQEIDSWKADEERFVKYALNKIDSDRDSQSFTQELDVSLAEIDRQIKQNDNFIQNLDKITFEEMEGKYPDIEQEIYDEIENNEWMPKDKVGDDLIWNVGSKHHH</sequence>
<protein>
    <recommendedName>
        <fullName evidence="3">ATP synthase subunit d, mitochondrial</fullName>
    </recommendedName>
</protein>
<comment type="caution">
    <text evidence="1">The sequence shown here is derived from an EMBL/GenBank/DDBJ whole genome shotgun (WGS) entry which is preliminary data.</text>
</comment>
<dbReference type="InParanoid" id="A0A151ZI41"/>
<dbReference type="FunCoup" id="A0A151ZI41">
    <property type="interactions" value="30"/>
</dbReference>
<dbReference type="Proteomes" id="UP000076078">
    <property type="component" value="Unassembled WGS sequence"/>
</dbReference>
<evidence type="ECO:0000313" key="1">
    <source>
        <dbReference type="EMBL" id="KYQ93540.1"/>
    </source>
</evidence>
<evidence type="ECO:0000313" key="2">
    <source>
        <dbReference type="Proteomes" id="UP000076078"/>
    </source>
</evidence>
<dbReference type="AlphaFoldDB" id="A0A151ZI41"/>
<keyword evidence="2" id="KW-1185">Reference proteome</keyword>
<organism evidence="1 2">
    <name type="scientific">Tieghemostelium lacteum</name>
    <name type="common">Slime mold</name>
    <name type="synonym">Dictyostelium lacteum</name>
    <dbReference type="NCBI Taxonomy" id="361077"/>
    <lineage>
        <taxon>Eukaryota</taxon>
        <taxon>Amoebozoa</taxon>
        <taxon>Evosea</taxon>
        <taxon>Eumycetozoa</taxon>
        <taxon>Dictyostelia</taxon>
        <taxon>Dictyosteliales</taxon>
        <taxon>Raperosteliaceae</taxon>
        <taxon>Tieghemostelium</taxon>
    </lineage>
</organism>